<dbReference type="EMBL" id="CAJNBH010000029">
    <property type="protein sequence ID" value="CAE6839425.1"/>
    <property type="molecule type" value="Genomic_DNA"/>
</dbReference>
<protein>
    <recommendedName>
        <fullName evidence="3">Secreted protein</fullName>
    </recommendedName>
</protein>
<reference evidence="1 2" key="1">
    <citation type="submission" date="2021-02" db="EMBL/GenBank/DDBJ databases">
        <authorList>
            <person name="Vanwijnsberghe S."/>
        </authorList>
    </citation>
    <scope>NUCLEOTIDE SEQUENCE [LARGE SCALE GENOMIC DNA]</scope>
    <source>
        <strain evidence="1 2">R-69776</strain>
    </source>
</reference>
<name>A0ABM8SX17_9BURK</name>
<accession>A0ABM8SX17</accession>
<gene>
    <name evidence="1" type="ORF">R69776_06967</name>
</gene>
<keyword evidence="2" id="KW-1185">Reference proteome</keyword>
<evidence type="ECO:0000313" key="1">
    <source>
        <dbReference type="EMBL" id="CAE6839425.1"/>
    </source>
</evidence>
<sequence length="76" mass="8212">MRASHAMNIDSVGGTSGKRRRRLLPSLVLLYVRASAISTDSAQPPLNQWRNASLALQQEGCLCWLSSPSLAPVGHL</sequence>
<evidence type="ECO:0000313" key="2">
    <source>
        <dbReference type="Proteomes" id="UP000673821"/>
    </source>
</evidence>
<proteinExistence type="predicted"/>
<dbReference type="Proteomes" id="UP000673821">
    <property type="component" value="Unassembled WGS sequence"/>
</dbReference>
<comment type="caution">
    <text evidence="1">The sequence shown here is derived from an EMBL/GenBank/DDBJ whole genome shotgun (WGS) entry which is preliminary data.</text>
</comment>
<organism evidence="1 2">
    <name type="scientific">Paraburkholderia nemoris</name>
    <dbReference type="NCBI Taxonomy" id="2793076"/>
    <lineage>
        <taxon>Bacteria</taxon>
        <taxon>Pseudomonadati</taxon>
        <taxon>Pseudomonadota</taxon>
        <taxon>Betaproteobacteria</taxon>
        <taxon>Burkholderiales</taxon>
        <taxon>Burkholderiaceae</taxon>
        <taxon>Paraburkholderia</taxon>
    </lineage>
</organism>
<evidence type="ECO:0008006" key="3">
    <source>
        <dbReference type="Google" id="ProtNLM"/>
    </source>
</evidence>